<name>A0A1J0A683_9ENTE</name>
<dbReference type="EMBL" id="CP017267">
    <property type="protein sequence ID" value="APB31423.1"/>
    <property type="molecule type" value="Genomic_DNA"/>
</dbReference>
<protein>
    <submittedName>
        <fullName evidence="1">Transcriptional regulator</fullName>
    </submittedName>
</protein>
<dbReference type="Pfam" id="PF06953">
    <property type="entry name" value="ArsD"/>
    <property type="match status" value="1"/>
</dbReference>
<organism evidence="1 2">
    <name type="scientific">Vagococcus teuberi</name>
    <dbReference type="NCBI Taxonomy" id="519472"/>
    <lineage>
        <taxon>Bacteria</taxon>
        <taxon>Bacillati</taxon>
        <taxon>Bacillota</taxon>
        <taxon>Bacilli</taxon>
        <taxon>Lactobacillales</taxon>
        <taxon>Enterococcaceae</taxon>
        <taxon>Vagococcus</taxon>
    </lineage>
</organism>
<keyword evidence="2" id="KW-1185">Reference proteome</keyword>
<dbReference type="KEGG" id="vte:BHY08_06010"/>
<dbReference type="GO" id="GO:0046685">
    <property type="term" value="P:response to arsenic-containing substance"/>
    <property type="evidence" value="ECO:0007669"/>
    <property type="project" value="InterPro"/>
</dbReference>
<evidence type="ECO:0000313" key="1">
    <source>
        <dbReference type="EMBL" id="APB31423.1"/>
    </source>
</evidence>
<dbReference type="GO" id="GO:0003677">
    <property type="term" value="F:DNA binding"/>
    <property type="evidence" value="ECO:0007669"/>
    <property type="project" value="InterPro"/>
</dbReference>
<proteinExistence type="predicted"/>
<dbReference type="RefSeq" id="WP_420855302.1">
    <property type="nucleotide sequence ID" value="NZ_CP017267.1"/>
</dbReference>
<reference evidence="1 2" key="1">
    <citation type="submission" date="2016-09" db="EMBL/GenBank/DDBJ databases">
        <title>Vagococcus teuberi sp. nov., isolated from the Malian artisanal sour milk fene.</title>
        <authorList>
            <person name="Wullschleger S."/>
            <person name="Seifert C."/>
            <person name="Baumgartner S."/>
            <person name="Lacroix C."/>
            <person name="Bonfoh B."/>
            <person name="Stevens M.J."/>
            <person name="Meile L."/>
        </authorList>
    </citation>
    <scope>NUCLEOTIDE SEQUENCE [LARGE SCALE GENOMIC DNA]</scope>
    <source>
        <strain evidence="1 2">DSM 21459</strain>
    </source>
</reference>
<sequence length="119" mass="13031">MKLELFEEALCCSTGVCGPSVDENLLRITGVFESLNKINQVTASRYNLSSNPADFTKNETVLKELQEKGNNILPITLVNDKIVKTGSYPTNEEIQEFTGITFVTQNSQNSSCCEGNGTC</sequence>
<dbReference type="GO" id="GO:0045892">
    <property type="term" value="P:negative regulation of DNA-templated transcription"/>
    <property type="evidence" value="ECO:0007669"/>
    <property type="project" value="InterPro"/>
</dbReference>
<dbReference type="InterPro" id="IPR010712">
    <property type="entry name" value="Arsenical-R_ArsD"/>
</dbReference>
<dbReference type="NCBIfam" id="NF033727">
    <property type="entry name" value="chaperon_ArsD"/>
    <property type="match status" value="1"/>
</dbReference>
<dbReference type="Proteomes" id="UP000191200">
    <property type="component" value="Chromosome"/>
</dbReference>
<dbReference type="STRING" id="519472.BHY08_06010"/>
<evidence type="ECO:0000313" key="2">
    <source>
        <dbReference type="Proteomes" id="UP000191200"/>
    </source>
</evidence>
<accession>A0A1J0A683</accession>
<gene>
    <name evidence="1" type="ORF">BHY08_06010</name>
</gene>
<dbReference type="Gene3D" id="3.40.30.10">
    <property type="entry name" value="Glutaredoxin"/>
    <property type="match status" value="1"/>
</dbReference>
<dbReference type="AlphaFoldDB" id="A0A1J0A683"/>